<dbReference type="AlphaFoldDB" id="A0A1I7WG00"/>
<organism evidence="2 3">
    <name type="scientific">Heterorhabditis bacteriophora</name>
    <name type="common">Entomopathogenic nematode worm</name>
    <dbReference type="NCBI Taxonomy" id="37862"/>
    <lineage>
        <taxon>Eukaryota</taxon>
        <taxon>Metazoa</taxon>
        <taxon>Ecdysozoa</taxon>
        <taxon>Nematoda</taxon>
        <taxon>Chromadorea</taxon>
        <taxon>Rhabditida</taxon>
        <taxon>Rhabditina</taxon>
        <taxon>Rhabditomorpha</taxon>
        <taxon>Strongyloidea</taxon>
        <taxon>Heterorhabditidae</taxon>
        <taxon>Heterorhabditis</taxon>
    </lineage>
</organism>
<keyword evidence="1" id="KW-1133">Transmembrane helix</keyword>
<reference evidence="3" key="1">
    <citation type="submission" date="2016-11" db="UniProtKB">
        <authorList>
            <consortium name="WormBaseParasite"/>
        </authorList>
    </citation>
    <scope>IDENTIFICATION</scope>
</reference>
<protein>
    <submittedName>
        <fullName evidence="3">Zn_ribbon_recom domain-containing protein</fullName>
    </submittedName>
</protein>
<feature type="transmembrane region" description="Helical" evidence="1">
    <location>
        <begin position="74"/>
        <end position="97"/>
    </location>
</feature>
<evidence type="ECO:0000313" key="3">
    <source>
        <dbReference type="WBParaSite" id="Hba_03882"/>
    </source>
</evidence>
<dbReference type="Proteomes" id="UP000095283">
    <property type="component" value="Unplaced"/>
</dbReference>
<evidence type="ECO:0000256" key="1">
    <source>
        <dbReference type="SAM" id="Phobius"/>
    </source>
</evidence>
<dbReference type="WBParaSite" id="Hba_03882">
    <property type="protein sequence ID" value="Hba_03882"/>
    <property type="gene ID" value="Hba_03882"/>
</dbReference>
<keyword evidence="1" id="KW-0812">Transmembrane</keyword>
<name>A0A1I7WG00_HETBA</name>
<sequence>MATEVILLDSDDEDISFETDGSSDPATASINILNSKPLDLNALGLNASLVNKVKIHLAYLLCGSGTIKYGINKYIIISSIIFSTLMCPFCTFTLVVPSYKRKRPIIRVSEFVSHVISHETGRRRKGTDMALRRGIDSLQSGYGKIRYRCKCGMSTRDGNRMAHHYFYCQQGVQNEKHDSRKRKINEPAFVMLRLKLDISKEEDMNSATLFLALVF</sequence>
<evidence type="ECO:0000313" key="2">
    <source>
        <dbReference type="Proteomes" id="UP000095283"/>
    </source>
</evidence>
<keyword evidence="1" id="KW-0472">Membrane</keyword>
<proteinExistence type="predicted"/>
<keyword evidence="2" id="KW-1185">Reference proteome</keyword>
<accession>A0A1I7WG00</accession>